<keyword evidence="5 6" id="KW-0472">Membrane</keyword>
<feature type="transmembrane region" description="Helical" evidence="6">
    <location>
        <begin position="64"/>
        <end position="91"/>
    </location>
</feature>
<evidence type="ECO:0000313" key="8">
    <source>
        <dbReference type="Proteomes" id="UP001592531"/>
    </source>
</evidence>
<feature type="transmembrane region" description="Helical" evidence="6">
    <location>
        <begin position="181"/>
        <end position="201"/>
    </location>
</feature>
<evidence type="ECO:0000313" key="7">
    <source>
        <dbReference type="EMBL" id="MFC1419490.1"/>
    </source>
</evidence>
<feature type="transmembrane region" description="Helical" evidence="6">
    <location>
        <begin position="103"/>
        <end position="123"/>
    </location>
</feature>
<accession>A0ABV6W0F1</accession>
<evidence type="ECO:0000256" key="4">
    <source>
        <dbReference type="ARBA" id="ARBA00022989"/>
    </source>
</evidence>
<gene>
    <name evidence="7" type="ORF">ACEZDE_23060</name>
</gene>
<dbReference type="InterPro" id="IPR012506">
    <property type="entry name" value="TMEM86B-like"/>
</dbReference>
<feature type="transmembrane region" description="Helical" evidence="6">
    <location>
        <begin position="35"/>
        <end position="58"/>
    </location>
</feature>
<keyword evidence="3 6" id="KW-0812">Transmembrane</keyword>
<feature type="transmembrane region" description="Helical" evidence="6">
    <location>
        <begin position="129"/>
        <end position="149"/>
    </location>
</feature>
<dbReference type="PANTHER" id="PTHR31885">
    <property type="entry name" value="GH04784P"/>
    <property type="match status" value="1"/>
</dbReference>
<evidence type="ECO:0000256" key="5">
    <source>
        <dbReference type="ARBA" id="ARBA00023136"/>
    </source>
</evidence>
<organism evidence="7 8">
    <name type="scientific">Streptacidiphilus cavernicola</name>
    <dbReference type="NCBI Taxonomy" id="3342716"/>
    <lineage>
        <taxon>Bacteria</taxon>
        <taxon>Bacillati</taxon>
        <taxon>Actinomycetota</taxon>
        <taxon>Actinomycetes</taxon>
        <taxon>Kitasatosporales</taxon>
        <taxon>Streptomycetaceae</taxon>
        <taxon>Streptacidiphilus</taxon>
    </lineage>
</organism>
<reference evidence="7 8" key="1">
    <citation type="submission" date="2024-09" db="EMBL/GenBank/DDBJ databases">
        <authorList>
            <person name="Lee S.D."/>
        </authorList>
    </citation>
    <scope>NUCLEOTIDE SEQUENCE [LARGE SCALE GENOMIC DNA]</scope>
    <source>
        <strain evidence="7 8">N8-3</strain>
    </source>
</reference>
<dbReference type="Pfam" id="PF07947">
    <property type="entry name" value="YhhN"/>
    <property type="match status" value="1"/>
</dbReference>
<dbReference type="EMBL" id="JBHFAB010000018">
    <property type="protein sequence ID" value="MFC1419490.1"/>
    <property type="molecule type" value="Genomic_DNA"/>
</dbReference>
<sequence length="228" mass="23812">MTRSRAMTAYAVLGALHLVFLLVGLGLGADLTKPLLMLALTAAVGAAAPRLLLGALLASCAGDLFLIFGGGWFLVGMGGFAVAHVCYVTHFVRTGALHDRARLLRTGAPYAVVWAVLITLLWPDLDAGLRIPLAVYSLLLTATAVTAACAGPRTGLGGALFLVSDSLIATDLAHWPQLPAAGFWVMATYLTAQYLLATGIVRRAQSARSTTTGAWSEVPLPLRASRST</sequence>
<comment type="caution">
    <text evidence="7">The sequence shown here is derived from an EMBL/GenBank/DDBJ whole genome shotgun (WGS) entry which is preliminary data.</text>
</comment>
<feature type="transmembrane region" description="Helical" evidence="6">
    <location>
        <begin position="6"/>
        <end position="28"/>
    </location>
</feature>
<dbReference type="RefSeq" id="WP_380538851.1">
    <property type="nucleotide sequence ID" value="NZ_JBHFAB010000018.1"/>
</dbReference>
<evidence type="ECO:0000256" key="3">
    <source>
        <dbReference type="ARBA" id="ARBA00022692"/>
    </source>
</evidence>
<name>A0ABV6W0F1_9ACTN</name>
<protein>
    <submittedName>
        <fullName evidence="7">Lysoplasmalogenase</fullName>
    </submittedName>
</protein>
<dbReference type="PANTHER" id="PTHR31885:SF6">
    <property type="entry name" value="GH04784P"/>
    <property type="match status" value="1"/>
</dbReference>
<keyword evidence="8" id="KW-1185">Reference proteome</keyword>
<evidence type="ECO:0000256" key="6">
    <source>
        <dbReference type="SAM" id="Phobius"/>
    </source>
</evidence>
<evidence type="ECO:0000256" key="1">
    <source>
        <dbReference type="ARBA" id="ARBA00004141"/>
    </source>
</evidence>
<proteinExistence type="inferred from homology"/>
<keyword evidence="4 6" id="KW-1133">Transmembrane helix</keyword>
<comment type="subcellular location">
    <subcellularLocation>
        <location evidence="1">Membrane</location>
        <topology evidence="1">Multi-pass membrane protein</topology>
    </subcellularLocation>
</comment>
<dbReference type="Proteomes" id="UP001592531">
    <property type="component" value="Unassembled WGS sequence"/>
</dbReference>
<comment type="similarity">
    <text evidence="2">Belongs to the TMEM86 family.</text>
</comment>
<evidence type="ECO:0000256" key="2">
    <source>
        <dbReference type="ARBA" id="ARBA00007375"/>
    </source>
</evidence>